<dbReference type="AlphaFoldDB" id="A0A853BGP9"/>
<evidence type="ECO:0000313" key="2">
    <source>
        <dbReference type="Proteomes" id="UP000575985"/>
    </source>
</evidence>
<keyword evidence="2" id="KW-1185">Reference proteome</keyword>
<name>A0A853BGP9_9ACTN</name>
<dbReference type="RefSeq" id="WP_179765574.1">
    <property type="nucleotide sequence ID" value="NZ_JACCFO010000001.1"/>
</dbReference>
<dbReference type="Proteomes" id="UP000575985">
    <property type="component" value="Unassembled WGS sequence"/>
</dbReference>
<proteinExistence type="predicted"/>
<organism evidence="1 2">
    <name type="scientific">Streptomonospora nanhaiensis</name>
    <dbReference type="NCBI Taxonomy" id="1323731"/>
    <lineage>
        <taxon>Bacteria</taxon>
        <taxon>Bacillati</taxon>
        <taxon>Actinomycetota</taxon>
        <taxon>Actinomycetes</taxon>
        <taxon>Streptosporangiales</taxon>
        <taxon>Nocardiopsidaceae</taxon>
        <taxon>Streptomonospora</taxon>
    </lineage>
</organism>
<gene>
    <name evidence="1" type="ORF">HNR12_000078</name>
</gene>
<evidence type="ECO:0000313" key="1">
    <source>
        <dbReference type="EMBL" id="NYI93801.1"/>
    </source>
</evidence>
<protein>
    <submittedName>
        <fullName evidence="1">Uncharacterized protein</fullName>
    </submittedName>
</protein>
<sequence>MDGANFGGVYFASLDPAKMPEGKDWAPTLASPNPHQLERLLEAPPDRVEVSSWRTPMAR</sequence>
<reference evidence="1 2" key="1">
    <citation type="submission" date="2020-07" db="EMBL/GenBank/DDBJ databases">
        <title>Sequencing the genomes of 1000 actinobacteria strains.</title>
        <authorList>
            <person name="Klenk H.-P."/>
        </authorList>
    </citation>
    <scope>NUCLEOTIDE SEQUENCE [LARGE SCALE GENOMIC DNA]</scope>
    <source>
        <strain evidence="1 2">DSM 45927</strain>
    </source>
</reference>
<accession>A0A853BGP9</accession>
<dbReference type="EMBL" id="JACCFO010000001">
    <property type="protein sequence ID" value="NYI93801.1"/>
    <property type="molecule type" value="Genomic_DNA"/>
</dbReference>
<comment type="caution">
    <text evidence="1">The sequence shown here is derived from an EMBL/GenBank/DDBJ whole genome shotgun (WGS) entry which is preliminary data.</text>
</comment>